<evidence type="ECO:0000313" key="2">
    <source>
        <dbReference type="Proteomes" id="UP001159363"/>
    </source>
</evidence>
<gene>
    <name evidence="1" type="ORF">PR048_026178</name>
</gene>
<accession>A0ABQ9GKN8</accession>
<dbReference type="EMBL" id="JARBHB010000011">
    <property type="protein sequence ID" value="KAJ8872572.1"/>
    <property type="molecule type" value="Genomic_DNA"/>
</dbReference>
<organism evidence="1 2">
    <name type="scientific">Dryococelus australis</name>
    <dbReference type="NCBI Taxonomy" id="614101"/>
    <lineage>
        <taxon>Eukaryota</taxon>
        <taxon>Metazoa</taxon>
        <taxon>Ecdysozoa</taxon>
        <taxon>Arthropoda</taxon>
        <taxon>Hexapoda</taxon>
        <taxon>Insecta</taxon>
        <taxon>Pterygota</taxon>
        <taxon>Neoptera</taxon>
        <taxon>Polyneoptera</taxon>
        <taxon>Phasmatodea</taxon>
        <taxon>Verophasmatodea</taxon>
        <taxon>Anareolatae</taxon>
        <taxon>Phasmatidae</taxon>
        <taxon>Eurycanthinae</taxon>
        <taxon>Dryococelus</taxon>
    </lineage>
</organism>
<dbReference type="InterPro" id="IPR036397">
    <property type="entry name" value="RNaseH_sf"/>
</dbReference>
<dbReference type="Proteomes" id="UP001159363">
    <property type="component" value="Chromosome 10"/>
</dbReference>
<keyword evidence="2" id="KW-1185">Reference proteome</keyword>
<evidence type="ECO:0000313" key="1">
    <source>
        <dbReference type="EMBL" id="KAJ8872572.1"/>
    </source>
</evidence>
<dbReference type="Gene3D" id="3.30.420.10">
    <property type="entry name" value="Ribonuclease H-like superfamily/Ribonuclease H"/>
    <property type="match status" value="1"/>
</dbReference>
<name>A0ABQ9GKN8_9NEOP</name>
<proteinExistence type="predicted"/>
<sequence length="555" mass="62126">MGQYLLGSPLVDNRSIMNVVKYRIVSGVVWSNRTMVGNNGCEVPSTRRCVIKPRSAARCCQHLQAAEEGSSGPRKPPWRTLLLPFWSSPLADLRVTPAPATPTSGRPGRRHWNHPLVPQEGIGLFARRAGHVHDDPALRNSALLRPKSMAALGATETWAPTLSSPLCAKHLNRCSSMELSAETLRYYDAKITNNGLMHVIITLLVFCIGMSIPKIYRENHGSRRQPTQGWGNGRFLREPADQRYHPARFPLAKVRERTQPGLESRSFRWFSGWRCWQQLAAAERDILTKARAGILTAAERDTFLVKVAKKISRLDSALFVSETRKSCFVFTELSSAPFSRHCGISYGPHPPNSPDLAPSFFHLFVKMKKHLQGILFPSDDELKDELTPATLRMSLSQWSGGIPLGLLVKTLTSKPKGHEFKTNKNKQSVSMVIELANFSGSTYGQNVAIDHMTSDSENELAQFTLQCMHCYWEPRAVHSGDGLGKEIALQHMGRSCRDLKNVRVRRPTVQARLYSLMHKYAYVNYACIGGLLSQWKATSGPPFSRRCQTPRGPMD</sequence>
<reference evidence="1 2" key="1">
    <citation type="submission" date="2023-02" db="EMBL/GenBank/DDBJ databases">
        <title>LHISI_Scaffold_Assembly.</title>
        <authorList>
            <person name="Stuart O.P."/>
            <person name="Cleave R."/>
            <person name="Magrath M.J.L."/>
            <person name="Mikheyev A.S."/>
        </authorList>
    </citation>
    <scope>NUCLEOTIDE SEQUENCE [LARGE SCALE GENOMIC DNA]</scope>
    <source>
        <strain evidence="1">Daus_M_001</strain>
        <tissue evidence="1">Leg muscle</tissue>
    </source>
</reference>
<comment type="caution">
    <text evidence="1">The sequence shown here is derived from an EMBL/GenBank/DDBJ whole genome shotgun (WGS) entry which is preliminary data.</text>
</comment>
<protein>
    <submittedName>
        <fullName evidence="1">Uncharacterized protein</fullName>
    </submittedName>
</protein>